<accession>A0A1Q8E8L4</accession>
<evidence type="ECO:0000256" key="2">
    <source>
        <dbReference type="ARBA" id="ARBA00023125"/>
    </source>
</evidence>
<feature type="domain" description="HTH deoR-type" evidence="4">
    <location>
        <begin position="4"/>
        <end position="59"/>
    </location>
</feature>
<dbReference type="SUPFAM" id="SSF100950">
    <property type="entry name" value="NagB/RpiA/CoA transferase-like"/>
    <property type="match status" value="1"/>
</dbReference>
<reference evidence="6" key="1">
    <citation type="submission" date="2016-12" db="EMBL/GenBank/DDBJ databases">
        <authorList>
            <person name="Gulvik C.A."/>
        </authorList>
    </citation>
    <scope>NUCLEOTIDE SEQUENCE [LARGE SCALE GENOMIC DNA]</scope>
    <source>
        <strain evidence="6">NED12-00049-6B</strain>
    </source>
</reference>
<dbReference type="PROSITE" id="PS51000">
    <property type="entry name" value="HTH_DEOR_2"/>
    <property type="match status" value="1"/>
</dbReference>
<keyword evidence="2" id="KW-0238">DNA-binding</keyword>
<sequence>MNKAEKRRATILDILSKVPASSIAILSDKLGVSTETLRKDLQQLAAEGKIIKRHGSVLLKDSSKNYLPFDLRRKMNRAYKSKIGAKASELVEEGDVILLENSTTSLAMIEALLGNKDLLQTLTIITNSFSIIALIEKEQVKGCFFLGGWIDFSQHATTGSIMEEFFKNIYVDKAFLSAAAVDDEGNLSSYYESDTIFQKIALQQAKQKVLMIGKDKYPKQALLKVANISEFSHIITATPLSEKLIEKIGECGQLSSENGIISV</sequence>
<keyword evidence="1" id="KW-0805">Transcription regulation</keyword>
<dbReference type="RefSeq" id="WP_075104484.1">
    <property type="nucleotide sequence ID" value="NZ_MSJM01000003.1"/>
</dbReference>
<dbReference type="Proteomes" id="UP000186890">
    <property type="component" value="Unassembled WGS sequence"/>
</dbReference>
<dbReference type="InterPro" id="IPR050313">
    <property type="entry name" value="Carb_Metab_HTH_regulators"/>
</dbReference>
<keyword evidence="3" id="KW-0804">Transcription</keyword>
<protein>
    <recommendedName>
        <fullName evidence="4">HTH deoR-type domain-containing protein</fullName>
    </recommendedName>
</protein>
<evidence type="ECO:0000256" key="1">
    <source>
        <dbReference type="ARBA" id="ARBA00023015"/>
    </source>
</evidence>
<comment type="caution">
    <text evidence="5">The sequence shown here is derived from an EMBL/GenBank/DDBJ whole genome shotgun (WGS) entry which is preliminary data.</text>
</comment>
<dbReference type="InterPro" id="IPR001034">
    <property type="entry name" value="DeoR_HTH"/>
</dbReference>
<dbReference type="Gene3D" id="3.40.50.1360">
    <property type="match status" value="1"/>
</dbReference>
<dbReference type="Pfam" id="PF08220">
    <property type="entry name" value="HTH_DeoR"/>
    <property type="match status" value="1"/>
</dbReference>
<dbReference type="InterPro" id="IPR018356">
    <property type="entry name" value="Tscrpt_reg_HTH_DeoR_CS"/>
</dbReference>
<gene>
    <name evidence="5" type="ORF">BU202_03830</name>
</gene>
<dbReference type="SUPFAM" id="SSF46785">
    <property type="entry name" value="Winged helix' DNA-binding domain"/>
    <property type="match status" value="1"/>
</dbReference>
<dbReference type="GO" id="GO:0003677">
    <property type="term" value="F:DNA binding"/>
    <property type="evidence" value="ECO:0007669"/>
    <property type="project" value="UniProtKB-KW"/>
</dbReference>
<dbReference type="Pfam" id="PF00455">
    <property type="entry name" value="DeoRC"/>
    <property type="match status" value="1"/>
</dbReference>
<dbReference type="SMART" id="SM01134">
    <property type="entry name" value="DeoRC"/>
    <property type="match status" value="1"/>
</dbReference>
<dbReference type="PANTHER" id="PTHR30363:SF44">
    <property type="entry name" value="AGA OPERON TRANSCRIPTIONAL REPRESSOR-RELATED"/>
    <property type="match status" value="1"/>
</dbReference>
<dbReference type="InterPro" id="IPR036388">
    <property type="entry name" value="WH-like_DNA-bd_sf"/>
</dbReference>
<dbReference type="GO" id="GO:0003700">
    <property type="term" value="F:DNA-binding transcription factor activity"/>
    <property type="evidence" value="ECO:0007669"/>
    <property type="project" value="InterPro"/>
</dbReference>
<dbReference type="Gene3D" id="1.10.10.10">
    <property type="entry name" value="Winged helix-like DNA-binding domain superfamily/Winged helix DNA-binding domain"/>
    <property type="match status" value="1"/>
</dbReference>
<keyword evidence="6" id="KW-1185">Reference proteome</keyword>
<evidence type="ECO:0000313" key="6">
    <source>
        <dbReference type="Proteomes" id="UP000186890"/>
    </source>
</evidence>
<dbReference type="InterPro" id="IPR037171">
    <property type="entry name" value="NagB/RpiA_transferase-like"/>
</dbReference>
<organism evidence="5 6">
    <name type="scientific">Streptococcus cuniculi</name>
    <dbReference type="NCBI Taxonomy" id="1432788"/>
    <lineage>
        <taxon>Bacteria</taxon>
        <taxon>Bacillati</taxon>
        <taxon>Bacillota</taxon>
        <taxon>Bacilli</taxon>
        <taxon>Lactobacillales</taxon>
        <taxon>Streptococcaceae</taxon>
        <taxon>Streptococcus</taxon>
    </lineage>
</organism>
<dbReference type="InterPro" id="IPR014036">
    <property type="entry name" value="DeoR-like_C"/>
</dbReference>
<dbReference type="SMART" id="SM00420">
    <property type="entry name" value="HTH_DEOR"/>
    <property type="match status" value="1"/>
</dbReference>
<dbReference type="EMBL" id="MSJM01000003">
    <property type="protein sequence ID" value="OLF48131.1"/>
    <property type="molecule type" value="Genomic_DNA"/>
</dbReference>
<dbReference type="InterPro" id="IPR036390">
    <property type="entry name" value="WH_DNA-bd_sf"/>
</dbReference>
<dbReference type="OrthoDB" id="9798651at2"/>
<dbReference type="PANTHER" id="PTHR30363">
    <property type="entry name" value="HTH-TYPE TRANSCRIPTIONAL REGULATOR SRLR-RELATED"/>
    <property type="match status" value="1"/>
</dbReference>
<evidence type="ECO:0000259" key="4">
    <source>
        <dbReference type="PROSITE" id="PS51000"/>
    </source>
</evidence>
<dbReference type="PROSITE" id="PS00894">
    <property type="entry name" value="HTH_DEOR_1"/>
    <property type="match status" value="1"/>
</dbReference>
<evidence type="ECO:0000313" key="5">
    <source>
        <dbReference type="EMBL" id="OLF48131.1"/>
    </source>
</evidence>
<dbReference type="AlphaFoldDB" id="A0A1Q8E8L4"/>
<proteinExistence type="predicted"/>
<evidence type="ECO:0000256" key="3">
    <source>
        <dbReference type="ARBA" id="ARBA00023163"/>
    </source>
</evidence>
<name>A0A1Q8E8L4_9STRE</name>